<evidence type="ECO:0000256" key="4">
    <source>
        <dbReference type="ARBA" id="ARBA00023136"/>
    </source>
</evidence>
<dbReference type="Pfam" id="PF16708">
    <property type="entry name" value="LppA"/>
    <property type="match status" value="1"/>
</dbReference>
<keyword evidence="5" id="KW-0564">Palmitate</keyword>
<keyword evidence="2" id="KW-1003">Cell membrane</keyword>
<dbReference type="InterPro" id="IPR032018">
    <property type="entry name" value="LppA/LppB/LprP"/>
</dbReference>
<evidence type="ECO:0008006" key="9">
    <source>
        <dbReference type="Google" id="ProtNLM"/>
    </source>
</evidence>
<evidence type="ECO:0000256" key="6">
    <source>
        <dbReference type="ARBA" id="ARBA00023288"/>
    </source>
</evidence>
<name>H5XB47_9PSEU</name>
<dbReference type="STRING" id="882083.SacmaDRAFT_5662"/>
<evidence type="ECO:0000256" key="5">
    <source>
        <dbReference type="ARBA" id="ARBA00023139"/>
    </source>
</evidence>
<evidence type="ECO:0000313" key="7">
    <source>
        <dbReference type="EMBL" id="EHR53777.1"/>
    </source>
</evidence>
<reference evidence="7 8" key="1">
    <citation type="journal article" date="2012" name="Stand. Genomic Sci.">
        <title>Genome sequence of the ocean sediment bacterium Saccharomonospora marina type strain (XMU15(T)).</title>
        <authorList>
            <person name="Klenk H.P."/>
            <person name="Lu M."/>
            <person name="Lucas S."/>
            <person name="Lapidus A."/>
            <person name="Copeland A."/>
            <person name="Pitluck S."/>
            <person name="Goodwin L.A."/>
            <person name="Han C."/>
            <person name="Tapia R."/>
            <person name="Brambilla E.M."/>
            <person name="Potter G."/>
            <person name="Land M."/>
            <person name="Ivanova N."/>
            <person name="Rohde M."/>
            <person name="Goker M."/>
            <person name="Detter J.C."/>
            <person name="Li W.J."/>
            <person name="Kyrpides N.C."/>
            <person name="Woyke T."/>
        </authorList>
    </citation>
    <scope>NUCLEOTIDE SEQUENCE [LARGE SCALE GENOMIC DNA]</scope>
    <source>
        <strain evidence="7 8">XMU15</strain>
    </source>
</reference>
<dbReference type="Proteomes" id="UP000004926">
    <property type="component" value="Chromosome"/>
</dbReference>
<gene>
    <name evidence="7" type="ORF">SacmaDRAFT_5662</name>
</gene>
<dbReference type="GO" id="GO:0005886">
    <property type="term" value="C:plasma membrane"/>
    <property type="evidence" value="ECO:0007669"/>
    <property type="project" value="UniProtKB-SubCell"/>
</dbReference>
<keyword evidence="6" id="KW-0449">Lipoprotein</keyword>
<dbReference type="AlphaFoldDB" id="H5XB47"/>
<keyword evidence="3" id="KW-0732">Signal</keyword>
<evidence type="ECO:0000256" key="2">
    <source>
        <dbReference type="ARBA" id="ARBA00022475"/>
    </source>
</evidence>
<evidence type="ECO:0000313" key="8">
    <source>
        <dbReference type="Proteomes" id="UP000004926"/>
    </source>
</evidence>
<dbReference type="EMBL" id="CM001439">
    <property type="protein sequence ID" value="EHR53777.1"/>
    <property type="molecule type" value="Genomic_DNA"/>
</dbReference>
<dbReference type="eggNOG" id="ENOG50344H5">
    <property type="taxonomic scope" value="Bacteria"/>
</dbReference>
<keyword evidence="8" id="KW-1185">Reference proteome</keyword>
<proteinExistence type="predicted"/>
<comment type="subcellular location">
    <subcellularLocation>
        <location evidence="1">Cell membrane</location>
        <topology evidence="1">Lipid-anchor</topology>
    </subcellularLocation>
</comment>
<organism evidence="7 8">
    <name type="scientific">Saccharomonospora marina XMU15</name>
    <dbReference type="NCBI Taxonomy" id="882083"/>
    <lineage>
        <taxon>Bacteria</taxon>
        <taxon>Bacillati</taxon>
        <taxon>Actinomycetota</taxon>
        <taxon>Actinomycetes</taxon>
        <taxon>Pseudonocardiales</taxon>
        <taxon>Pseudonocardiaceae</taxon>
        <taxon>Saccharomonospora</taxon>
    </lineage>
</organism>
<keyword evidence="4" id="KW-0472">Membrane</keyword>
<accession>H5XB47</accession>
<sequence>MEDHHRMVLRTAIRPVMIASAMAVLLLPAACGMEGGDINDDPNAGTVQEQFDTLLQRPSFEEMTERYQEMVTKVRRATVQLGGIPEWRDSKGSTPISGAGCGFDFPDIGSDGGTRQINGGVSEGAIPDDRWPEVIERVGKIAESYGFNRREVFKDEPGDHDVRFYDSYGGDFVFGTKINTSMVISSGCFLKNEARERGFPSEAE</sequence>
<evidence type="ECO:0000256" key="1">
    <source>
        <dbReference type="ARBA" id="ARBA00004193"/>
    </source>
</evidence>
<dbReference type="Gene3D" id="3.30.2030.20">
    <property type="match status" value="1"/>
</dbReference>
<evidence type="ECO:0000256" key="3">
    <source>
        <dbReference type="ARBA" id="ARBA00022729"/>
    </source>
</evidence>
<protein>
    <recommendedName>
        <fullName evidence="9">Lipoprotein</fullName>
    </recommendedName>
</protein>
<dbReference type="HOGENOM" id="CLU_123365_0_0_11"/>